<organism evidence="1">
    <name type="scientific">Myoviridae sp. ctkfK18</name>
    <dbReference type="NCBI Taxonomy" id="2825165"/>
    <lineage>
        <taxon>Viruses</taxon>
        <taxon>Duplodnaviria</taxon>
        <taxon>Heunggongvirae</taxon>
        <taxon>Uroviricota</taxon>
        <taxon>Caudoviricetes</taxon>
    </lineage>
</organism>
<accession>A0A8S5VGC5</accession>
<reference evidence="1" key="1">
    <citation type="journal article" date="2021" name="Proc. Natl. Acad. Sci. U.S.A.">
        <title>A Catalog of Tens of Thousands of Viruses from Human Metagenomes Reveals Hidden Associations with Chronic Diseases.</title>
        <authorList>
            <person name="Tisza M.J."/>
            <person name="Buck C.B."/>
        </authorList>
    </citation>
    <scope>NUCLEOTIDE SEQUENCE</scope>
    <source>
        <strain evidence="1">CtkfK18</strain>
    </source>
</reference>
<sequence length="71" mass="8322">MLKELMKKGLKWSMNNPVKSLIVSYLIYDTTKAIVNHFKYKKIRKDLAEIIQSGKNKTLNDAFSEFLNSKR</sequence>
<protein>
    <submittedName>
        <fullName evidence="1">Uncharacterized protein</fullName>
    </submittedName>
</protein>
<name>A0A8S5VGC5_9CAUD</name>
<proteinExistence type="predicted"/>
<dbReference type="EMBL" id="BK016265">
    <property type="protein sequence ID" value="DAG05805.1"/>
    <property type="molecule type" value="Genomic_DNA"/>
</dbReference>
<evidence type="ECO:0000313" key="1">
    <source>
        <dbReference type="EMBL" id="DAG05805.1"/>
    </source>
</evidence>